<evidence type="ECO:0000313" key="3">
    <source>
        <dbReference type="Proteomes" id="UP001596152"/>
    </source>
</evidence>
<keyword evidence="1" id="KW-1133">Transmembrane helix</keyword>
<comment type="caution">
    <text evidence="2">The sequence shown here is derived from an EMBL/GenBank/DDBJ whole genome shotgun (WGS) entry which is preliminary data.</text>
</comment>
<accession>A0ABW0FWF6</accession>
<proteinExistence type="predicted"/>
<gene>
    <name evidence="2" type="ORF">ACFPIE_18345</name>
</gene>
<keyword evidence="1" id="KW-0472">Membrane</keyword>
<dbReference type="RefSeq" id="WP_374036917.1">
    <property type="nucleotide sequence ID" value="NZ_CP169082.1"/>
</dbReference>
<feature type="transmembrane region" description="Helical" evidence="1">
    <location>
        <begin position="15"/>
        <end position="35"/>
    </location>
</feature>
<feature type="transmembrane region" description="Helical" evidence="1">
    <location>
        <begin position="47"/>
        <end position="69"/>
    </location>
</feature>
<dbReference type="Proteomes" id="UP001596152">
    <property type="component" value="Unassembled WGS sequence"/>
</dbReference>
<evidence type="ECO:0000256" key="1">
    <source>
        <dbReference type="SAM" id="Phobius"/>
    </source>
</evidence>
<evidence type="ECO:0008006" key="4">
    <source>
        <dbReference type="Google" id="ProtNLM"/>
    </source>
</evidence>
<name>A0ABW0FWF6_9CAUL</name>
<reference evidence="3" key="1">
    <citation type="journal article" date="2019" name="Int. J. Syst. Evol. Microbiol.">
        <title>The Global Catalogue of Microorganisms (GCM) 10K type strain sequencing project: providing services to taxonomists for standard genome sequencing and annotation.</title>
        <authorList>
            <consortium name="The Broad Institute Genomics Platform"/>
            <consortium name="The Broad Institute Genome Sequencing Center for Infectious Disease"/>
            <person name="Wu L."/>
            <person name="Ma J."/>
        </authorList>
    </citation>
    <scope>NUCLEOTIDE SEQUENCE [LARGE SCALE GENOMIC DNA]</scope>
    <source>
        <strain evidence="3">JCM 12125</strain>
    </source>
</reference>
<evidence type="ECO:0000313" key="2">
    <source>
        <dbReference type="EMBL" id="MFC5345881.1"/>
    </source>
</evidence>
<keyword evidence="1" id="KW-0812">Transmembrane</keyword>
<organism evidence="2 3">
    <name type="scientific">Brevundimonas staleyi</name>
    <dbReference type="NCBI Taxonomy" id="74326"/>
    <lineage>
        <taxon>Bacteria</taxon>
        <taxon>Pseudomonadati</taxon>
        <taxon>Pseudomonadota</taxon>
        <taxon>Alphaproteobacteria</taxon>
        <taxon>Caulobacterales</taxon>
        <taxon>Caulobacteraceae</taxon>
        <taxon>Brevundimonas</taxon>
    </lineage>
</organism>
<feature type="transmembrane region" description="Helical" evidence="1">
    <location>
        <begin position="89"/>
        <end position="111"/>
    </location>
</feature>
<keyword evidence="3" id="KW-1185">Reference proteome</keyword>
<sequence>MSENPVFKSGGVKKALGWFVFLGGGVALAALIYATAVNIETQSQADLWSGVVIGLFILLFMLGGLSLQSQRWTVEGDAVVLHRLFGRKVIPLSGLAGFGETTVIVSMFPMVQMDLYDRDLKPVARLPVTIRDAPAAEALLATRLRYVVNEGSAALPKRRFVD</sequence>
<dbReference type="EMBL" id="JBHSLF010000054">
    <property type="protein sequence ID" value="MFC5345881.1"/>
    <property type="molecule type" value="Genomic_DNA"/>
</dbReference>
<protein>
    <recommendedName>
        <fullName evidence="4">PH domain-containing protein</fullName>
    </recommendedName>
</protein>